<evidence type="ECO:0000313" key="2">
    <source>
        <dbReference type="EMBL" id="QNI20426.1"/>
    </source>
</evidence>
<evidence type="ECO:0000256" key="1">
    <source>
        <dbReference type="SAM" id="MobiDB-lite"/>
    </source>
</evidence>
<proteinExistence type="predicted"/>
<dbReference type="EMBL" id="MT700412">
    <property type="protein sequence ID" value="QNI20426.1"/>
    <property type="molecule type" value="Genomic_DNA"/>
</dbReference>
<reference evidence="2 3" key="1">
    <citation type="submission" date="2020-06" db="EMBL/GenBank/DDBJ databases">
        <authorList>
            <person name="Connerton I.F."/>
        </authorList>
    </citation>
    <scope>NUCLEOTIDE SEQUENCE [LARGE SCALE GENOMIC DNA]</scope>
</reference>
<sequence>MATRFTEKVGSQVGDEEEGLQRWSQGFTEELTHPSLWSPSQDTISAMQI</sequence>
<dbReference type="Proteomes" id="UP000515915">
    <property type="component" value="Segment"/>
</dbReference>
<name>A0A7G8AKI1_9CAUD</name>
<organism evidence="2 3">
    <name type="scientific">Bacillus phage 1_ICo-2020</name>
    <dbReference type="NCBI Taxonomy" id="2759272"/>
    <lineage>
        <taxon>Viruses</taxon>
        <taxon>Duplodnaviria</taxon>
        <taxon>Heunggongvirae</taxon>
        <taxon>Uroviricota</taxon>
        <taxon>Caudoviricetes</taxon>
        <taxon>Ehrlichviridae</taxon>
        <taxon>Suttonboningtonvirus</taxon>
        <taxon>Suttonboningtonvirus sv1ICo2020</taxon>
    </lineage>
</organism>
<keyword evidence="3" id="KW-1185">Reference proteome</keyword>
<accession>A0A7G8AKI1</accession>
<evidence type="ECO:0000313" key="3">
    <source>
        <dbReference type="Proteomes" id="UP000515915"/>
    </source>
</evidence>
<feature type="region of interest" description="Disordered" evidence="1">
    <location>
        <begin position="1"/>
        <end position="20"/>
    </location>
</feature>
<protein>
    <submittedName>
        <fullName evidence="2">Uncharacterized protein</fullName>
    </submittedName>
</protein>